<protein>
    <submittedName>
        <fullName evidence="1">Uncharacterized protein</fullName>
    </submittedName>
</protein>
<organism evidence="1 2">
    <name type="scientific">Rangifer tarandus platyrhynchus</name>
    <name type="common">Svalbard reindeer</name>
    <dbReference type="NCBI Taxonomy" id="3082113"/>
    <lineage>
        <taxon>Eukaryota</taxon>
        <taxon>Metazoa</taxon>
        <taxon>Chordata</taxon>
        <taxon>Craniata</taxon>
        <taxon>Vertebrata</taxon>
        <taxon>Euteleostomi</taxon>
        <taxon>Mammalia</taxon>
        <taxon>Eutheria</taxon>
        <taxon>Laurasiatheria</taxon>
        <taxon>Artiodactyla</taxon>
        <taxon>Ruminantia</taxon>
        <taxon>Pecora</taxon>
        <taxon>Cervidae</taxon>
        <taxon>Odocoileinae</taxon>
        <taxon>Rangifer</taxon>
    </lineage>
</organism>
<evidence type="ECO:0000313" key="2">
    <source>
        <dbReference type="Proteomes" id="UP001162501"/>
    </source>
</evidence>
<gene>
    <name evidence="1" type="ORF">MRATA1EN22A_LOCUS26184</name>
</gene>
<dbReference type="EMBL" id="OX596091">
    <property type="protein sequence ID" value="CAN0550949.1"/>
    <property type="molecule type" value="Genomic_DNA"/>
</dbReference>
<accession>A0AC60A2R5</accession>
<name>A0AC60A2R5_RANTA</name>
<dbReference type="Proteomes" id="UP001162501">
    <property type="component" value="Chromosome 7"/>
</dbReference>
<proteinExistence type="predicted"/>
<feature type="non-terminal residue" evidence="1">
    <location>
        <position position="53"/>
    </location>
</feature>
<sequence>MKQSRKDVILSLGTVISVSTHLRKPPMAGSQQETWPQEQEEGWFVSLVLSNTG</sequence>
<evidence type="ECO:0000313" key="1">
    <source>
        <dbReference type="EMBL" id="CAN0550949.1"/>
    </source>
</evidence>
<reference evidence="1" key="2">
    <citation type="submission" date="2025-03" db="EMBL/GenBank/DDBJ databases">
        <authorList>
            <consortium name="ELIXIR-Norway"/>
            <consortium name="Elixir Norway"/>
        </authorList>
    </citation>
    <scope>NUCLEOTIDE SEQUENCE</scope>
</reference>
<reference evidence="1" key="1">
    <citation type="submission" date="2023-05" db="EMBL/GenBank/DDBJ databases">
        <authorList>
            <consortium name="ELIXIR-Norway"/>
        </authorList>
    </citation>
    <scope>NUCLEOTIDE SEQUENCE</scope>
</reference>